<reference evidence="1" key="1">
    <citation type="submission" date="2018-05" db="EMBL/GenBank/DDBJ databases">
        <authorList>
            <person name="Lanie J.A."/>
            <person name="Ng W.-L."/>
            <person name="Kazmierczak K.M."/>
            <person name="Andrzejewski T.M."/>
            <person name="Davidsen T.M."/>
            <person name="Wayne K.J."/>
            <person name="Tettelin H."/>
            <person name="Glass J.I."/>
            <person name="Rusch D."/>
            <person name="Podicherti R."/>
            <person name="Tsui H.-C.T."/>
            <person name="Winkler M.E."/>
        </authorList>
    </citation>
    <scope>NUCLEOTIDE SEQUENCE</scope>
</reference>
<name>A0A382EGB1_9ZZZZ</name>
<dbReference type="AlphaFoldDB" id="A0A382EGB1"/>
<organism evidence="1">
    <name type="scientific">marine metagenome</name>
    <dbReference type="NCBI Taxonomy" id="408172"/>
    <lineage>
        <taxon>unclassified sequences</taxon>
        <taxon>metagenomes</taxon>
        <taxon>ecological metagenomes</taxon>
    </lineage>
</organism>
<gene>
    <name evidence="1" type="ORF">METZ01_LOCUS202226</name>
</gene>
<dbReference type="EMBL" id="UINC01044220">
    <property type="protein sequence ID" value="SVB49372.1"/>
    <property type="molecule type" value="Genomic_DNA"/>
</dbReference>
<evidence type="ECO:0000313" key="1">
    <source>
        <dbReference type="EMBL" id="SVB49372.1"/>
    </source>
</evidence>
<feature type="non-terminal residue" evidence="1">
    <location>
        <position position="1"/>
    </location>
</feature>
<proteinExistence type="predicted"/>
<protein>
    <submittedName>
        <fullName evidence="1">Uncharacterized protein</fullName>
    </submittedName>
</protein>
<accession>A0A382EGB1</accession>
<sequence length="192" mass="19604">VAVSPADVKLRLVGARVTDWATWLTVTVAVALTDPDVAVMVAVPSMTAVTSPAAETVATEASDVAHVTVGFEITFPPESLTVATRVAVSPADVKLRLVGARVTDWATWLTVTVAVPLADPDVAVMVAVPLPAAVTNPAAETATTEASDVVQAMVGFEMMFPAASLTVATRVAVSPIDVKLTLVGESATEAAV</sequence>